<gene>
    <name evidence="2" type="ORF">ENW48_06850</name>
</gene>
<evidence type="ECO:0000313" key="2">
    <source>
        <dbReference type="EMBL" id="HGZ11922.1"/>
    </source>
</evidence>
<feature type="chain" id="PRO_5028458912" evidence="1">
    <location>
        <begin position="27"/>
        <end position="112"/>
    </location>
</feature>
<evidence type="ECO:0000256" key="1">
    <source>
        <dbReference type="SAM" id="SignalP"/>
    </source>
</evidence>
<protein>
    <submittedName>
        <fullName evidence="2">Uncharacterized protein</fullName>
    </submittedName>
</protein>
<organism evidence="2">
    <name type="scientific">Desulfobacca acetoxidans</name>
    <dbReference type="NCBI Taxonomy" id="60893"/>
    <lineage>
        <taxon>Bacteria</taxon>
        <taxon>Pseudomonadati</taxon>
        <taxon>Thermodesulfobacteriota</taxon>
        <taxon>Desulfobaccia</taxon>
        <taxon>Desulfobaccales</taxon>
        <taxon>Desulfobaccaceae</taxon>
        <taxon>Desulfobacca</taxon>
    </lineage>
</organism>
<reference evidence="2" key="1">
    <citation type="journal article" date="2020" name="mSystems">
        <title>Genome- and Community-Level Interaction Insights into Carbon Utilization and Element Cycling Functions of Hydrothermarchaeota in Hydrothermal Sediment.</title>
        <authorList>
            <person name="Zhou Z."/>
            <person name="Liu Y."/>
            <person name="Xu W."/>
            <person name="Pan J."/>
            <person name="Luo Z.H."/>
            <person name="Li M."/>
        </authorList>
    </citation>
    <scope>NUCLEOTIDE SEQUENCE [LARGE SCALE GENOMIC DNA]</scope>
    <source>
        <strain evidence="2">SpSt-853</strain>
    </source>
</reference>
<feature type="signal peptide" evidence="1">
    <location>
        <begin position="1"/>
        <end position="26"/>
    </location>
</feature>
<name>A0A7C5ENP0_9BACT</name>
<proteinExistence type="predicted"/>
<dbReference type="EMBL" id="DTKJ01000047">
    <property type="protein sequence ID" value="HGZ11922.1"/>
    <property type="molecule type" value="Genomic_DNA"/>
</dbReference>
<sequence>MTRICCLILAGLVAVAVILPGSAGQAQQGYYYFQRYEPEPSAAWMMYDTLFERPIGIAGTVAGIGMFAGTLPLTLATGTSGDAARAFIERPARWTFQRRLGRSEYDRAFWLP</sequence>
<keyword evidence="1" id="KW-0732">Signal</keyword>
<accession>A0A7C5ENP0</accession>
<comment type="caution">
    <text evidence="2">The sequence shown here is derived from an EMBL/GenBank/DDBJ whole genome shotgun (WGS) entry which is preliminary data.</text>
</comment>
<dbReference type="AlphaFoldDB" id="A0A7C5ENP0"/>